<keyword evidence="2" id="KW-1185">Reference proteome</keyword>
<proteinExistence type="predicted"/>
<protein>
    <recommendedName>
        <fullName evidence="3">RNA polymerase sigma factor (Sigma-70 family)</fullName>
    </recommendedName>
</protein>
<dbReference type="Proteomes" id="UP001549749">
    <property type="component" value="Unassembled WGS sequence"/>
</dbReference>
<organism evidence="1 2">
    <name type="scientific">Chitinophaga defluvii</name>
    <dbReference type="NCBI Taxonomy" id="3163343"/>
    <lineage>
        <taxon>Bacteria</taxon>
        <taxon>Pseudomonadati</taxon>
        <taxon>Bacteroidota</taxon>
        <taxon>Chitinophagia</taxon>
        <taxon>Chitinophagales</taxon>
        <taxon>Chitinophagaceae</taxon>
        <taxon>Chitinophaga</taxon>
    </lineage>
</organism>
<dbReference type="Gene3D" id="1.10.1740.10">
    <property type="match status" value="1"/>
</dbReference>
<reference evidence="1 2" key="1">
    <citation type="submission" date="2024-06" db="EMBL/GenBank/DDBJ databases">
        <title>Chitinophaga defluvii sp. nov., isolated from municipal sewage.</title>
        <authorList>
            <person name="Zhang L."/>
        </authorList>
    </citation>
    <scope>NUCLEOTIDE SEQUENCE [LARGE SCALE GENOMIC DNA]</scope>
    <source>
        <strain evidence="1 2">H8</strain>
    </source>
</reference>
<evidence type="ECO:0008006" key="3">
    <source>
        <dbReference type="Google" id="ProtNLM"/>
    </source>
</evidence>
<dbReference type="EMBL" id="JBEXAC010000001">
    <property type="protein sequence ID" value="MET6998435.1"/>
    <property type="molecule type" value="Genomic_DNA"/>
</dbReference>
<dbReference type="InterPro" id="IPR013325">
    <property type="entry name" value="RNA_pol_sigma_r2"/>
</dbReference>
<name>A0ABV2T7V7_9BACT</name>
<evidence type="ECO:0000313" key="1">
    <source>
        <dbReference type="EMBL" id="MET6998435.1"/>
    </source>
</evidence>
<evidence type="ECO:0000313" key="2">
    <source>
        <dbReference type="Proteomes" id="UP001549749"/>
    </source>
</evidence>
<comment type="caution">
    <text evidence="1">The sequence shown here is derived from an EMBL/GenBank/DDBJ whole genome shotgun (WGS) entry which is preliminary data.</text>
</comment>
<dbReference type="RefSeq" id="WP_354661069.1">
    <property type="nucleotide sequence ID" value="NZ_JBEXAC010000001.1"/>
</dbReference>
<accession>A0ABV2T7V7</accession>
<gene>
    <name evidence="1" type="ORF">ABR189_13700</name>
</gene>
<dbReference type="SUPFAM" id="SSF88946">
    <property type="entry name" value="Sigma2 domain of RNA polymerase sigma factors"/>
    <property type="match status" value="1"/>
</dbReference>
<sequence>MSNIDDAFKLSELKSGSIKAYEYFFMKYYKPLCYRAYLTLNNMREAEELVQCVLIQVWQKKQYHHIEQSVGGFFFRLVHEKCASLEKSKTAPDKNTIHPLAVVPEKNNTQSLTQEEQRRRQLLDTLHHLPTEQLENLVCNEEQLRLRSI</sequence>